<protein>
    <recommendedName>
        <fullName evidence="3">FAST kinase leucine-rich domain-containing protein</fullName>
    </recommendedName>
</protein>
<accession>A0AA40LX42</accession>
<dbReference type="AlphaFoldDB" id="A0AA40LX42"/>
<comment type="caution">
    <text evidence="1">The sequence shown here is derived from an EMBL/GenBank/DDBJ whole genome shotgun (WGS) entry which is preliminary data.</text>
</comment>
<organism evidence="1 2">
    <name type="scientific">Cnephaeus nilssonii</name>
    <name type="common">Northern bat</name>
    <name type="synonym">Eptesicus nilssonii</name>
    <dbReference type="NCBI Taxonomy" id="3371016"/>
    <lineage>
        <taxon>Eukaryota</taxon>
        <taxon>Metazoa</taxon>
        <taxon>Chordata</taxon>
        <taxon>Craniata</taxon>
        <taxon>Vertebrata</taxon>
        <taxon>Euteleostomi</taxon>
        <taxon>Mammalia</taxon>
        <taxon>Eutheria</taxon>
        <taxon>Laurasiatheria</taxon>
        <taxon>Chiroptera</taxon>
        <taxon>Yangochiroptera</taxon>
        <taxon>Vespertilionidae</taxon>
        <taxon>Cnephaeus</taxon>
    </lineage>
</organism>
<sequence length="201" mass="22467">MNNLEDKCLDLVEQFGPDELVALAAQNQQSKPFPLIKGILLDLGYAYGKFDFHQTQVFQCLAAVRLSHMPSLTSGEVASCTKSFSILKWLNLPLFEAFAQHILSRAQKIPMPDLCSMLLAFSCLNFHSEQACPSEVQAVLRPELPTLFLGDGFPKGWGTFQKLFHINTWLEHPDYMGPMLLALALVPRPPGPDRKVIALQK</sequence>
<keyword evidence="2" id="KW-1185">Reference proteome</keyword>
<evidence type="ECO:0000313" key="1">
    <source>
        <dbReference type="EMBL" id="KAK1346757.1"/>
    </source>
</evidence>
<gene>
    <name evidence="1" type="ORF">QTO34_000617</name>
</gene>
<proteinExistence type="predicted"/>
<dbReference type="Proteomes" id="UP001177744">
    <property type="component" value="Unassembled WGS sequence"/>
</dbReference>
<evidence type="ECO:0008006" key="3">
    <source>
        <dbReference type="Google" id="ProtNLM"/>
    </source>
</evidence>
<reference evidence="1" key="1">
    <citation type="submission" date="2023-06" db="EMBL/GenBank/DDBJ databases">
        <title>Reference genome for the Northern bat (Eptesicus nilssonii), a most northern bat species.</title>
        <authorList>
            <person name="Laine V.N."/>
            <person name="Pulliainen A.T."/>
            <person name="Lilley T.M."/>
        </authorList>
    </citation>
    <scope>NUCLEOTIDE SEQUENCE</scope>
    <source>
        <strain evidence="1">BLF_Eptnil</strain>
        <tissue evidence="1">Kidney</tissue>
    </source>
</reference>
<evidence type="ECO:0000313" key="2">
    <source>
        <dbReference type="Proteomes" id="UP001177744"/>
    </source>
</evidence>
<name>A0AA40LX42_CNENI</name>
<dbReference type="EMBL" id="JAULJE010000001">
    <property type="protein sequence ID" value="KAK1346757.1"/>
    <property type="molecule type" value="Genomic_DNA"/>
</dbReference>